<organism evidence="3 4">
    <name type="scientific">Rhizophagus irregularis</name>
    <dbReference type="NCBI Taxonomy" id="588596"/>
    <lineage>
        <taxon>Eukaryota</taxon>
        <taxon>Fungi</taxon>
        <taxon>Fungi incertae sedis</taxon>
        <taxon>Mucoromycota</taxon>
        <taxon>Glomeromycotina</taxon>
        <taxon>Glomeromycetes</taxon>
        <taxon>Glomerales</taxon>
        <taxon>Glomeraceae</taxon>
        <taxon>Rhizophagus</taxon>
    </lineage>
</organism>
<sequence>MAYDNNNQPLVDYLKVKQHINNLGDSSFLNFLKIGLREYAANNINEKHIVNTVKQTAGEDLAPYEALLSEFRDGIDNFWKQSLMTSLQQTNYVSSFTENASTDMEIYAYPEPQSQLQQLVAQIESKVDQMEEEPSIPVSPKTLKADAVAFTSKGKGRKQISYAEAVKQDSNSDSSRPSSPSPKMNKKMKKTAPVSKTSSSSTSCKAPKKQPTTPALKTISTVITGYNPKIKENIQEITVYDIPFRWTQLDVLNHLKAWDQVIGKGITPPNLKQRRNCHQKVKQDDNSKISQNNTNTFKLDKKQKETKRTKKIDKSLNDVDKLTVLAEIKSMLRKLGVS</sequence>
<dbReference type="OrthoDB" id="2412516at2759"/>
<comment type="caution">
    <text evidence="3">The sequence shown here is derived from an EMBL/GenBank/DDBJ whole genome shotgun (WGS) entry which is preliminary data.</text>
</comment>
<dbReference type="EMBL" id="LLXH01001813">
    <property type="protein sequence ID" value="PKC57478.1"/>
    <property type="molecule type" value="Genomic_DNA"/>
</dbReference>
<dbReference type="EMBL" id="LLXJ01003166">
    <property type="protein sequence ID" value="PKB97506.1"/>
    <property type="molecule type" value="Genomic_DNA"/>
</dbReference>
<feature type="compositionally biased region" description="Low complexity" evidence="1">
    <location>
        <begin position="191"/>
        <end position="205"/>
    </location>
</feature>
<reference evidence="2 5" key="1">
    <citation type="submission" date="2016-04" db="EMBL/GenBank/DDBJ databases">
        <title>Genome analyses suggest a sexual origin of heterokaryosis in a supposedly ancient asexual fungus.</title>
        <authorList>
            <person name="Ropars J."/>
            <person name="Sedzielewska K."/>
            <person name="Noel J."/>
            <person name="Charron P."/>
            <person name="Farinelli L."/>
            <person name="Marton T."/>
            <person name="Kruger M."/>
            <person name="Pelin A."/>
            <person name="Brachmann A."/>
            <person name="Corradi N."/>
        </authorList>
    </citation>
    <scope>NUCLEOTIDE SEQUENCE [LARGE SCALE GENOMIC DNA]</scope>
    <source>
        <strain evidence="2 5">A5</strain>
    </source>
</reference>
<evidence type="ECO:0000313" key="4">
    <source>
        <dbReference type="Proteomes" id="UP000232688"/>
    </source>
</evidence>
<dbReference type="Proteomes" id="UP000232688">
    <property type="component" value="Unassembled WGS sequence"/>
</dbReference>
<feature type="region of interest" description="Disordered" evidence="1">
    <location>
        <begin position="160"/>
        <end position="213"/>
    </location>
</feature>
<evidence type="ECO:0000256" key="1">
    <source>
        <dbReference type="SAM" id="MobiDB-lite"/>
    </source>
</evidence>
<name>A0A2I1EN75_9GLOM</name>
<evidence type="ECO:0000313" key="3">
    <source>
        <dbReference type="EMBL" id="PKC57478.1"/>
    </source>
</evidence>
<evidence type="ECO:0000313" key="5">
    <source>
        <dbReference type="Proteomes" id="UP000232722"/>
    </source>
</evidence>
<feature type="compositionally biased region" description="Low complexity" evidence="1">
    <location>
        <begin position="169"/>
        <end position="183"/>
    </location>
</feature>
<dbReference type="Proteomes" id="UP000232722">
    <property type="component" value="Unassembled WGS sequence"/>
</dbReference>
<dbReference type="VEuPathDB" id="FungiDB:RhiirFUN_013486"/>
<dbReference type="VEuPathDB" id="FungiDB:FUN_024134"/>
<proteinExistence type="predicted"/>
<reference evidence="2 5" key="2">
    <citation type="submission" date="2017-09" db="EMBL/GenBank/DDBJ databases">
        <title>Extensive intraspecific genome diversity in a model arbuscular mycorrhizal fungus.</title>
        <authorList>
            <person name="Chen E.C."/>
            <person name="Morin E."/>
            <person name="Beaudet D."/>
            <person name="Noel J."/>
            <person name="Ndikumana S."/>
            <person name="Charron P."/>
            <person name="St-Onge C."/>
            <person name="Giorgi J."/>
            <person name="Grigoriev I.V."/>
            <person name="Roux C."/>
            <person name="Martin F.M."/>
            <person name="Corradi N."/>
        </authorList>
    </citation>
    <scope>NUCLEOTIDE SEQUENCE [LARGE SCALE GENOMIC DNA]</scope>
    <source>
        <strain evidence="2 5">A5</strain>
    </source>
</reference>
<dbReference type="VEuPathDB" id="FungiDB:RhiirA1_401385"/>
<gene>
    <name evidence="3" type="ORF">RhiirA1_401385</name>
    <name evidence="2" type="ORF">RhiirA5_384620</name>
</gene>
<reference evidence="3 4" key="3">
    <citation type="submission" date="2017-10" db="EMBL/GenBank/DDBJ databases">
        <title>Extensive intraspecific genome diversity in a model arbuscular mycorrhizal fungus.</title>
        <authorList>
            <person name="Chen E.C.H."/>
            <person name="Morin E."/>
            <person name="Baudet D."/>
            <person name="Noel J."/>
            <person name="Ndikumana S."/>
            <person name="Charron P."/>
            <person name="St-Onge C."/>
            <person name="Giorgi J."/>
            <person name="Grigoriev I.V."/>
            <person name="Roux C."/>
            <person name="Martin F.M."/>
            <person name="Corradi N."/>
        </authorList>
    </citation>
    <scope>NUCLEOTIDE SEQUENCE [LARGE SCALE GENOMIC DNA]</scope>
    <source>
        <strain evidence="3 4">A1</strain>
    </source>
</reference>
<reference evidence="3 4" key="4">
    <citation type="submission" date="2017-10" db="EMBL/GenBank/DDBJ databases">
        <title>Genome analyses suggest a sexual origin of heterokaryosis in a supposedly ancient asexual fungus.</title>
        <authorList>
            <person name="Corradi N."/>
            <person name="Sedzielewska K."/>
            <person name="Noel J."/>
            <person name="Charron P."/>
            <person name="Farinelli L."/>
            <person name="Marton T."/>
            <person name="Kruger M."/>
            <person name="Pelin A."/>
            <person name="Brachmann A."/>
            <person name="Corradi N."/>
        </authorList>
    </citation>
    <scope>NUCLEOTIDE SEQUENCE [LARGE SCALE GENOMIC DNA]</scope>
    <source>
        <strain evidence="3 4">A1</strain>
    </source>
</reference>
<protein>
    <submittedName>
        <fullName evidence="3">Uncharacterized protein</fullName>
    </submittedName>
</protein>
<evidence type="ECO:0000313" key="2">
    <source>
        <dbReference type="EMBL" id="PKB97506.1"/>
    </source>
</evidence>
<dbReference type="AlphaFoldDB" id="A0A2I1EN75"/>
<accession>A0A2I1EN75</accession>